<dbReference type="PATRIC" id="fig|1348973.3.peg.3055"/>
<evidence type="ECO:0000313" key="2">
    <source>
        <dbReference type="Proteomes" id="UP000027936"/>
    </source>
</evidence>
<accession>A0A072NJI5</accession>
<sequence>MKKQLIFFIPKIQIYRTEEKFGANLDNIKKNKSKLELTLIFNEKTEGVSQRIADIHGSIHIGNRAFGFKGKGTFDPFITPETNEIL</sequence>
<organism evidence="1 2">
    <name type="scientific">Schinkia azotoformans MEV2011</name>
    <dbReference type="NCBI Taxonomy" id="1348973"/>
    <lineage>
        <taxon>Bacteria</taxon>
        <taxon>Bacillati</taxon>
        <taxon>Bacillota</taxon>
        <taxon>Bacilli</taxon>
        <taxon>Bacillales</taxon>
        <taxon>Bacillaceae</taxon>
        <taxon>Calidifontibacillus/Schinkia group</taxon>
        <taxon>Schinkia</taxon>
    </lineage>
</organism>
<name>A0A072NJI5_SCHAZ</name>
<dbReference type="Proteomes" id="UP000027936">
    <property type="component" value="Unassembled WGS sequence"/>
</dbReference>
<dbReference type="AlphaFoldDB" id="A0A072NJI5"/>
<proteinExistence type="predicted"/>
<protein>
    <submittedName>
        <fullName evidence="1">Uncharacterized protein</fullName>
    </submittedName>
</protein>
<gene>
    <name evidence="1" type="ORF">M670_03177</name>
</gene>
<dbReference type="EMBL" id="JJRY01000013">
    <property type="protein sequence ID" value="KEF37596.1"/>
    <property type="molecule type" value="Genomic_DNA"/>
</dbReference>
<evidence type="ECO:0000313" key="1">
    <source>
        <dbReference type="EMBL" id="KEF37596.1"/>
    </source>
</evidence>
<comment type="caution">
    <text evidence="1">The sequence shown here is derived from an EMBL/GenBank/DDBJ whole genome shotgun (WGS) entry which is preliminary data.</text>
</comment>
<reference evidence="1 2" key="1">
    <citation type="submission" date="2014-04" db="EMBL/GenBank/DDBJ databases">
        <title>Draft genome sequence of Bacillus azotoformans MEV2011, a (co-) denitrifying strain unable to grow in the presence of oxygen.</title>
        <authorList>
            <person name="Nielsen M."/>
            <person name="Schreiber L."/>
            <person name="Finster K."/>
            <person name="Schramm A."/>
        </authorList>
    </citation>
    <scope>NUCLEOTIDE SEQUENCE [LARGE SCALE GENOMIC DNA]</scope>
    <source>
        <strain evidence="1 2">MEV2011</strain>
    </source>
</reference>
<dbReference type="RefSeq" id="WP_035196656.1">
    <property type="nucleotide sequence ID" value="NZ_JJRY01000013.1"/>
</dbReference>